<sequence length="217" mass="24085">MAAPADVTCQDLSGIWVMDKTLSNDTDPIFQMQGMGWLIRKALAYATVTLDITQTKQGEIVHIDVSQTLTGGIKGTDEHRELDWQPREHTDHVFGSVSGLSRMIRGTTGDDDKVRPAVEVQTKVGEAKEDEIVGKFLRGEILADGVATEGFLAADGNDYWVQSFVTSLDSGWTAEQIWGFETINDERRYTRRVAVAKDGKVEKARLVYEFSGKKAQE</sequence>
<dbReference type="PANTHER" id="PTHR38115:SF1">
    <property type="entry name" value="LIPOCALIN-LIKE DOMAIN-CONTAINING PROTEIN"/>
    <property type="match status" value="1"/>
</dbReference>
<evidence type="ECO:0008006" key="3">
    <source>
        <dbReference type="Google" id="ProtNLM"/>
    </source>
</evidence>
<evidence type="ECO:0000313" key="1">
    <source>
        <dbReference type="EMBL" id="PGH27344.1"/>
    </source>
</evidence>
<protein>
    <recommendedName>
        <fullName evidence="3">Lipocalin-like domain-containing protein</fullName>
    </recommendedName>
</protein>
<gene>
    <name evidence="1" type="ORF">AJ80_01056</name>
</gene>
<dbReference type="AlphaFoldDB" id="A0A2B7YTH3"/>
<dbReference type="OrthoDB" id="425354at2759"/>
<dbReference type="Proteomes" id="UP000224634">
    <property type="component" value="Unassembled WGS sequence"/>
</dbReference>
<evidence type="ECO:0000313" key="2">
    <source>
        <dbReference type="Proteomes" id="UP000224634"/>
    </source>
</evidence>
<accession>A0A2B7YTH3</accession>
<dbReference type="EMBL" id="PDNA01000008">
    <property type="protein sequence ID" value="PGH27344.1"/>
    <property type="molecule type" value="Genomic_DNA"/>
</dbReference>
<proteinExistence type="predicted"/>
<dbReference type="PANTHER" id="PTHR38115">
    <property type="entry name" value="LIPOCALIN-LIKE DOMAIN-CONTAINING PROTEIN"/>
    <property type="match status" value="1"/>
</dbReference>
<dbReference type="InterPro" id="IPR053037">
    <property type="entry name" value="Pericyclase_pydY-like"/>
</dbReference>
<reference evidence="1 2" key="1">
    <citation type="submission" date="2017-10" db="EMBL/GenBank/DDBJ databases">
        <title>Comparative genomics in systemic dimorphic fungi from Ajellomycetaceae.</title>
        <authorList>
            <person name="Munoz J.F."/>
            <person name="Mcewen J.G."/>
            <person name="Clay O.K."/>
            <person name="Cuomo C.A."/>
        </authorList>
    </citation>
    <scope>NUCLEOTIDE SEQUENCE [LARGE SCALE GENOMIC DNA]</scope>
    <source>
        <strain evidence="1 2">UAMH7299</strain>
    </source>
</reference>
<keyword evidence="2" id="KW-1185">Reference proteome</keyword>
<name>A0A2B7YTH3_POLH7</name>
<organism evidence="1 2">
    <name type="scientific">Polytolypa hystricis (strain UAMH7299)</name>
    <dbReference type="NCBI Taxonomy" id="1447883"/>
    <lineage>
        <taxon>Eukaryota</taxon>
        <taxon>Fungi</taxon>
        <taxon>Dikarya</taxon>
        <taxon>Ascomycota</taxon>
        <taxon>Pezizomycotina</taxon>
        <taxon>Eurotiomycetes</taxon>
        <taxon>Eurotiomycetidae</taxon>
        <taxon>Onygenales</taxon>
        <taxon>Onygenales incertae sedis</taxon>
        <taxon>Polytolypa</taxon>
    </lineage>
</organism>
<comment type="caution">
    <text evidence="1">The sequence shown here is derived from an EMBL/GenBank/DDBJ whole genome shotgun (WGS) entry which is preliminary data.</text>
</comment>